<protein>
    <recommendedName>
        <fullName evidence="5">Rapid ALkalinization Factor</fullName>
    </recommendedName>
</protein>
<feature type="compositionally biased region" description="Polar residues" evidence="1">
    <location>
        <begin position="78"/>
        <end position="88"/>
    </location>
</feature>
<comment type="caution">
    <text evidence="3">The sequence shown here is derived from an EMBL/GenBank/DDBJ whole genome shotgun (WGS) entry which is preliminary data.</text>
</comment>
<proteinExistence type="predicted"/>
<keyword evidence="2" id="KW-0732">Signal</keyword>
<feature type="chain" id="PRO_5043349876" description="Rapid ALkalinization Factor" evidence="2">
    <location>
        <begin position="35"/>
        <end position="125"/>
    </location>
</feature>
<feature type="non-terminal residue" evidence="3">
    <location>
        <position position="1"/>
    </location>
</feature>
<name>A0AAV6P7B4_9ROSI</name>
<organism evidence="3 4">
    <name type="scientific">Cucurbita argyrosperma subsp. sororia</name>
    <dbReference type="NCBI Taxonomy" id="37648"/>
    <lineage>
        <taxon>Eukaryota</taxon>
        <taxon>Viridiplantae</taxon>
        <taxon>Streptophyta</taxon>
        <taxon>Embryophyta</taxon>
        <taxon>Tracheophyta</taxon>
        <taxon>Spermatophyta</taxon>
        <taxon>Magnoliopsida</taxon>
        <taxon>eudicotyledons</taxon>
        <taxon>Gunneridae</taxon>
        <taxon>Pentapetalae</taxon>
        <taxon>rosids</taxon>
        <taxon>fabids</taxon>
        <taxon>Cucurbitales</taxon>
        <taxon>Cucurbitaceae</taxon>
        <taxon>Cucurbiteae</taxon>
        <taxon>Cucurbita</taxon>
    </lineage>
</organism>
<gene>
    <name evidence="3" type="ORF">SDJN03_00407</name>
</gene>
<reference evidence="3 4" key="1">
    <citation type="journal article" date="2021" name="Hortic Res">
        <title>The domestication of Cucurbita argyrosperma as revealed by the genome of its wild relative.</title>
        <authorList>
            <person name="Barrera-Redondo J."/>
            <person name="Sanchez-de la Vega G."/>
            <person name="Aguirre-Liguori J.A."/>
            <person name="Castellanos-Morales G."/>
            <person name="Gutierrez-Guerrero Y.T."/>
            <person name="Aguirre-Dugua X."/>
            <person name="Aguirre-Planter E."/>
            <person name="Tenaillon M.I."/>
            <person name="Lira-Saade R."/>
            <person name="Eguiarte L.E."/>
        </authorList>
    </citation>
    <scope>NUCLEOTIDE SEQUENCE [LARGE SCALE GENOMIC DNA]</scope>
    <source>
        <strain evidence="3">JBR-2021</strain>
    </source>
</reference>
<sequence length="125" mass="13845">MGITSNTMAATLLTPSMTILFIILLLNPPTISHAAINKTAAEWCDGRLENCLIGDLNSDSEFLMETETSRMLLDFNSFQTPNTNNPDKQSAPECNRPPRYDGCLGQKNIIPNPENCDTRNRVNPC</sequence>
<evidence type="ECO:0000256" key="1">
    <source>
        <dbReference type="SAM" id="MobiDB-lite"/>
    </source>
</evidence>
<dbReference type="EMBL" id="JAGKQH010000001">
    <property type="protein sequence ID" value="KAG6607065.1"/>
    <property type="molecule type" value="Genomic_DNA"/>
</dbReference>
<evidence type="ECO:0000256" key="2">
    <source>
        <dbReference type="SAM" id="SignalP"/>
    </source>
</evidence>
<evidence type="ECO:0000313" key="4">
    <source>
        <dbReference type="Proteomes" id="UP000685013"/>
    </source>
</evidence>
<accession>A0AAV6P7B4</accession>
<dbReference type="AlphaFoldDB" id="A0AAV6P7B4"/>
<evidence type="ECO:0008006" key="5">
    <source>
        <dbReference type="Google" id="ProtNLM"/>
    </source>
</evidence>
<keyword evidence="4" id="KW-1185">Reference proteome</keyword>
<feature type="region of interest" description="Disordered" evidence="1">
    <location>
        <begin position="78"/>
        <end position="99"/>
    </location>
</feature>
<evidence type="ECO:0000313" key="3">
    <source>
        <dbReference type="EMBL" id="KAG6607065.1"/>
    </source>
</evidence>
<feature type="signal peptide" evidence="2">
    <location>
        <begin position="1"/>
        <end position="34"/>
    </location>
</feature>
<dbReference type="Proteomes" id="UP000685013">
    <property type="component" value="Chromosome 1"/>
</dbReference>